<keyword evidence="5" id="KW-1185">Reference proteome</keyword>
<name>A0A834XTV9_APHGI</name>
<feature type="coiled-coil region" evidence="1">
    <location>
        <begin position="126"/>
        <end position="203"/>
    </location>
</feature>
<dbReference type="PANTHER" id="PTHR28559">
    <property type="entry name" value="DNA REPAIR PROTEIN XRCC4"/>
    <property type="match status" value="1"/>
</dbReference>
<dbReference type="PANTHER" id="PTHR28559:SF1">
    <property type="entry name" value="DNA REPAIR PROTEIN XRCC4"/>
    <property type="match status" value="1"/>
</dbReference>
<feature type="domain" description="XRCC4 coiled-coil" evidence="3">
    <location>
        <begin position="117"/>
        <end position="186"/>
    </location>
</feature>
<dbReference type="Pfam" id="PF21924">
    <property type="entry name" value="XRCC4_CC"/>
    <property type="match status" value="1"/>
</dbReference>
<dbReference type="InterPro" id="IPR010585">
    <property type="entry name" value="DNA_repair_prot_XRCC4"/>
</dbReference>
<reference evidence="4 5" key="1">
    <citation type="submission" date="2020-08" db="EMBL/GenBank/DDBJ databases">
        <title>Aphidius gifuensis genome sequencing and assembly.</title>
        <authorList>
            <person name="Du Z."/>
        </authorList>
    </citation>
    <scope>NUCLEOTIDE SEQUENCE [LARGE SCALE GENOMIC DNA]</scope>
    <source>
        <strain evidence="4">YNYX2018</strain>
        <tissue evidence="4">Adults</tissue>
    </source>
</reference>
<dbReference type="SUPFAM" id="SSF58022">
    <property type="entry name" value="XRCC4, C-terminal oligomerization domain"/>
    <property type="match status" value="1"/>
</dbReference>
<dbReference type="InterPro" id="IPR053962">
    <property type="entry name" value="XRCC4_CC"/>
</dbReference>
<dbReference type="GO" id="GO:0005958">
    <property type="term" value="C:DNA-dependent protein kinase-DNA ligase 4 complex"/>
    <property type="evidence" value="ECO:0007669"/>
    <property type="project" value="TreeGrafter"/>
</dbReference>
<keyword evidence="1" id="KW-0175">Coiled coil</keyword>
<dbReference type="GO" id="GO:0032807">
    <property type="term" value="C:DNA ligase IV complex"/>
    <property type="evidence" value="ECO:0007669"/>
    <property type="project" value="TreeGrafter"/>
</dbReference>
<sequence>MCDEITNCQVENSFDKKLMRILAKWNSKNVEFVVLQSKSSPLRAMVTCDELVKHACETFGENKESYLEKLKIELQKPLENYEYTLKNNQLSWNIKGRWRRTSLIKLQVVDDIIKLSDFMENIMDYSAKENHQIKKLVNENDVLKNKLQDMSEILKKLIDNKETFENELYNKFIMLLDTKKQRIKTLENELLKFDKNINKIYNENTDASDIDNDNDNDVVDNTDDADDDDEINNYVKRLDENKQLAKKIKLDTTTTTTTTNDDDKGSFEKPKSLCAALMDNIANYDTQEFFKDEELSEDDNICLKMIIF</sequence>
<evidence type="ECO:0000256" key="1">
    <source>
        <dbReference type="SAM" id="Coils"/>
    </source>
</evidence>
<evidence type="ECO:0000313" key="5">
    <source>
        <dbReference type="Proteomes" id="UP000639338"/>
    </source>
</evidence>
<dbReference type="Gene3D" id="1.20.5.370">
    <property type="match status" value="1"/>
</dbReference>
<proteinExistence type="predicted"/>
<evidence type="ECO:0000259" key="3">
    <source>
        <dbReference type="Pfam" id="PF21924"/>
    </source>
</evidence>
<dbReference type="GO" id="GO:0003677">
    <property type="term" value="F:DNA binding"/>
    <property type="evidence" value="ECO:0007669"/>
    <property type="project" value="InterPro"/>
</dbReference>
<dbReference type="AlphaFoldDB" id="A0A834XTV9"/>
<dbReference type="Proteomes" id="UP000639338">
    <property type="component" value="Unassembled WGS sequence"/>
</dbReference>
<accession>A0A834XTV9</accession>
<feature type="region of interest" description="Disordered" evidence="2">
    <location>
        <begin position="204"/>
        <end position="226"/>
    </location>
</feature>
<dbReference type="EMBL" id="JACMRX010000004">
    <property type="protein sequence ID" value="KAF7991522.1"/>
    <property type="molecule type" value="Genomic_DNA"/>
</dbReference>
<comment type="caution">
    <text evidence="4">The sequence shown here is derived from an EMBL/GenBank/DDBJ whole genome shotgun (WGS) entry which is preliminary data.</text>
</comment>
<protein>
    <recommendedName>
        <fullName evidence="3">XRCC4 coiled-coil domain-containing protein</fullName>
    </recommendedName>
</protein>
<evidence type="ECO:0000256" key="2">
    <source>
        <dbReference type="SAM" id="MobiDB-lite"/>
    </source>
</evidence>
<dbReference type="GO" id="GO:0010165">
    <property type="term" value="P:response to X-ray"/>
    <property type="evidence" value="ECO:0007669"/>
    <property type="project" value="TreeGrafter"/>
</dbReference>
<evidence type="ECO:0000313" key="4">
    <source>
        <dbReference type="EMBL" id="KAF7991522.1"/>
    </source>
</evidence>
<gene>
    <name evidence="4" type="ORF">HCN44_008893</name>
</gene>
<dbReference type="GO" id="GO:0006310">
    <property type="term" value="P:DNA recombination"/>
    <property type="evidence" value="ECO:0007669"/>
    <property type="project" value="InterPro"/>
</dbReference>
<dbReference type="InterPro" id="IPR014751">
    <property type="entry name" value="XRCC4-like_C"/>
</dbReference>
<organism evidence="4 5">
    <name type="scientific">Aphidius gifuensis</name>
    <name type="common">Parasitoid wasp</name>
    <dbReference type="NCBI Taxonomy" id="684658"/>
    <lineage>
        <taxon>Eukaryota</taxon>
        <taxon>Metazoa</taxon>
        <taxon>Ecdysozoa</taxon>
        <taxon>Arthropoda</taxon>
        <taxon>Hexapoda</taxon>
        <taxon>Insecta</taxon>
        <taxon>Pterygota</taxon>
        <taxon>Neoptera</taxon>
        <taxon>Endopterygota</taxon>
        <taxon>Hymenoptera</taxon>
        <taxon>Apocrita</taxon>
        <taxon>Ichneumonoidea</taxon>
        <taxon>Braconidae</taxon>
        <taxon>Aphidiinae</taxon>
        <taxon>Aphidius</taxon>
    </lineage>
</organism>
<feature type="compositionally biased region" description="Acidic residues" evidence="2">
    <location>
        <begin position="206"/>
        <end position="226"/>
    </location>
</feature>
<dbReference type="GO" id="GO:0006303">
    <property type="term" value="P:double-strand break repair via nonhomologous end joining"/>
    <property type="evidence" value="ECO:0007669"/>
    <property type="project" value="TreeGrafter"/>
</dbReference>